<sequence length="192" mass="22113">MGVRYQQCLAIIQPGIGNIPDIVSLKREFEQVVIQQVGSLRSEVKRVRYVAELWLSSPGIMMKTEKNKQMKSIGNEMAFPFTLTTTQCRQGMRGRFQDQPDASEIEDIWQEYFIEECNELKRMRGTKLIVADTYLTPLLNTQKPDFIFIQKRRPLDLLNVAAIGKIRKRTSQTSQFANADVEHAIAFDKKVI</sequence>
<feature type="domain" description="DUF6826" evidence="1">
    <location>
        <begin position="106"/>
        <end position="192"/>
    </location>
</feature>
<protein>
    <recommendedName>
        <fullName evidence="1">DUF6826 domain-containing protein</fullName>
    </recommendedName>
</protein>
<dbReference type="VEuPathDB" id="FungiDB:RhiirFUN_018006"/>
<organism evidence="2 3">
    <name type="scientific">Rhizophagus irregularis</name>
    <dbReference type="NCBI Taxonomy" id="588596"/>
    <lineage>
        <taxon>Eukaryota</taxon>
        <taxon>Fungi</taxon>
        <taxon>Fungi incertae sedis</taxon>
        <taxon>Mucoromycota</taxon>
        <taxon>Glomeromycotina</taxon>
        <taxon>Glomeromycetes</taxon>
        <taxon>Glomerales</taxon>
        <taxon>Glomeraceae</taxon>
        <taxon>Rhizophagus</taxon>
    </lineage>
</organism>
<dbReference type="OrthoDB" id="2334412at2759"/>
<accession>A0A915ZLB5</accession>
<evidence type="ECO:0000313" key="3">
    <source>
        <dbReference type="Proteomes" id="UP000684084"/>
    </source>
</evidence>
<evidence type="ECO:0000259" key="1">
    <source>
        <dbReference type="Pfam" id="PF20713"/>
    </source>
</evidence>
<dbReference type="Pfam" id="PF20713">
    <property type="entry name" value="DUF6826"/>
    <property type="match status" value="1"/>
</dbReference>
<dbReference type="InterPro" id="IPR049229">
    <property type="entry name" value="DUF6826"/>
</dbReference>
<reference evidence="2" key="1">
    <citation type="submission" date="2020-05" db="EMBL/GenBank/DDBJ databases">
        <authorList>
            <person name="Rincon C."/>
            <person name="Sanders R I."/>
            <person name="Robbins C."/>
            <person name="Chaturvedi A."/>
        </authorList>
    </citation>
    <scope>NUCLEOTIDE SEQUENCE</scope>
    <source>
        <strain evidence="2">CHB12</strain>
    </source>
</reference>
<evidence type="ECO:0000313" key="2">
    <source>
        <dbReference type="EMBL" id="CAB5378748.1"/>
    </source>
</evidence>
<proteinExistence type="predicted"/>
<dbReference type="AlphaFoldDB" id="A0A915ZLB5"/>
<gene>
    <name evidence="2" type="ORF">CHRIB12_LOCUS16351</name>
</gene>
<dbReference type="Proteomes" id="UP000684084">
    <property type="component" value="Unassembled WGS sequence"/>
</dbReference>
<name>A0A915ZLB5_9GLOM</name>
<dbReference type="EMBL" id="CAGKOT010000039">
    <property type="protein sequence ID" value="CAB5378748.1"/>
    <property type="molecule type" value="Genomic_DNA"/>
</dbReference>
<comment type="caution">
    <text evidence="2">The sequence shown here is derived from an EMBL/GenBank/DDBJ whole genome shotgun (WGS) entry which is preliminary data.</text>
</comment>